<dbReference type="InterPro" id="IPR053003">
    <property type="entry name" value="TRIM_RBCC_E3_ubiq-ligases"/>
</dbReference>
<dbReference type="CDD" id="cd03773">
    <property type="entry name" value="MATH_TRIM37"/>
    <property type="match status" value="1"/>
</dbReference>
<keyword evidence="1" id="KW-0479">Metal-binding</keyword>
<dbReference type="InterPro" id="IPR002083">
    <property type="entry name" value="MATH/TRAF_dom"/>
</dbReference>
<evidence type="ECO:0000259" key="4">
    <source>
        <dbReference type="SMART" id="SM00061"/>
    </source>
</evidence>
<dbReference type="InterPro" id="IPR000315">
    <property type="entry name" value="Znf_B-box"/>
</dbReference>
<dbReference type="GO" id="GO:0008270">
    <property type="term" value="F:zinc ion binding"/>
    <property type="evidence" value="ECO:0007669"/>
    <property type="project" value="InterPro"/>
</dbReference>
<dbReference type="GO" id="GO:0005778">
    <property type="term" value="C:peroxisomal membrane"/>
    <property type="evidence" value="ECO:0007669"/>
    <property type="project" value="TreeGrafter"/>
</dbReference>
<dbReference type="SUPFAM" id="SSF49599">
    <property type="entry name" value="TRAF domain-like"/>
    <property type="match status" value="1"/>
</dbReference>
<dbReference type="SMART" id="SM00502">
    <property type="entry name" value="BBC"/>
    <property type="match status" value="1"/>
</dbReference>
<accession>A0A9P0D6I3</accession>
<evidence type="ECO:0000259" key="5">
    <source>
        <dbReference type="SMART" id="SM00336"/>
    </source>
</evidence>
<sequence>MECYNTTSELAISEVFRCFICMEKLRDAHLCPHCSKLCCYVCIRRWLTEQRSQCPHCRASLHLHELVNCRWVEEVTQQLDCLQSLTGLCKQNDGERDTCSIHLEKLSVYCWTCRCCICHQCALWGGTHSGHTFKPLNEVYDQHVSQIKDEVVQLRRRLMELVTIVQEVEKNVDSVRSAKEERVREIRNAVELMISRLDSQLKNKLLTLMGQKDSLTQETEQLEHLLHETEHQLQTARKSELITKSSELSRMINTIRKKPITSFVTAPVPADFHSEIVPPYDTSTYVMYPFSELQRKSDPVYSNPLHCNGLCWRLKVYPDGNGVVRGNYLSVFLELTAGYPETSKYEYRVEMIHQVSRDPFKNIVREFASDFEVGECWGYNRFFRLDLLASEGYLNVMNDTLVLKFQVRAPTFYQKCRDQQWHINQLQATQLQYVTQIRENKEITPTPKAIDNSVMQGAFKNITECSEEIVTQCAPSTSRIEVVEKSVAVSTFSTEEKETASTSIAENQIMAIPCICQSKQVSCANSLCSSNSESSIQTQVSGQKSPGNSSTNSNEDGQQIIGVGVSISSPNLLNSAVSLMLSSSTSESDLSEPEQLIEEYVTTQNRIQYEEEIENDVEVMSSGDCGNVSCDSCECPESGNAVAEKDAENIPTCELGQPHTSIGHSYMN</sequence>
<name>A0A9P0D6I3_9CUCU</name>
<dbReference type="GO" id="GO:0031625">
    <property type="term" value="F:ubiquitin protein ligase binding"/>
    <property type="evidence" value="ECO:0007669"/>
    <property type="project" value="TreeGrafter"/>
</dbReference>
<dbReference type="InterPro" id="IPR037299">
    <property type="entry name" value="TRIM37_MATH"/>
</dbReference>
<protein>
    <recommendedName>
        <fullName evidence="9">E3 ubiquitin-protein ligase TRIM37</fullName>
    </recommendedName>
</protein>
<evidence type="ECO:0000313" key="7">
    <source>
        <dbReference type="EMBL" id="CAH1112346.1"/>
    </source>
</evidence>
<gene>
    <name evidence="7" type="ORF">PSYICH_LOCUS12927</name>
</gene>
<dbReference type="SUPFAM" id="SSF57850">
    <property type="entry name" value="RING/U-box"/>
    <property type="match status" value="1"/>
</dbReference>
<dbReference type="EMBL" id="OV651818">
    <property type="protein sequence ID" value="CAH1112346.1"/>
    <property type="molecule type" value="Genomic_DNA"/>
</dbReference>
<evidence type="ECO:0000256" key="2">
    <source>
        <dbReference type="SAM" id="Coils"/>
    </source>
</evidence>
<feature type="coiled-coil region" evidence="2">
    <location>
        <begin position="212"/>
        <end position="239"/>
    </location>
</feature>
<dbReference type="PANTHER" id="PTHR36754:SF2">
    <property type="entry name" value="E3 UBIQUITIN-PROTEIN LIGASE TRIM37"/>
    <property type="match status" value="1"/>
</dbReference>
<evidence type="ECO:0000256" key="3">
    <source>
        <dbReference type="SAM" id="MobiDB-lite"/>
    </source>
</evidence>
<keyword evidence="8" id="KW-1185">Reference proteome</keyword>
<dbReference type="Proteomes" id="UP001153636">
    <property type="component" value="Chromosome 6"/>
</dbReference>
<dbReference type="GO" id="GO:0070842">
    <property type="term" value="P:aggresome assembly"/>
    <property type="evidence" value="ECO:0007669"/>
    <property type="project" value="TreeGrafter"/>
</dbReference>
<evidence type="ECO:0000256" key="1">
    <source>
        <dbReference type="ARBA" id="ARBA00022723"/>
    </source>
</evidence>
<dbReference type="SMART" id="SM00061">
    <property type="entry name" value="MATH"/>
    <property type="match status" value="1"/>
</dbReference>
<dbReference type="InterPro" id="IPR003649">
    <property type="entry name" value="Bbox_C"/>
</dbReference>
<feature type="domain" description="MATH" evidence="4">
    <location>
        <begin position="282"/>
        <end position="388"/>
    </location>
</feature>
<dbReference type="GO" id="GO:0051865">
    <property type="term" value="P:protein autoubiquitination"/>
    <property type="evidence" value="ECO:0007669"/>
    <property type="project" value="TreeGrafter"/>
</dbReference>
<feature type="domain" description="B-box C-terminal" evidence="6">
    <location>
        <begin position="136"/>
        <end position="258"/>
    </location>
</feature>
<dbReference type="AlphaFoldDB" id="A0A9P0D6I3"/>
<reference evidence="7" key="1">
    <citation type="submission" date="2022-01" db="EMBL/GenBank/DDBJ databases">
        <authorList>
            <person name="King R."/>
        </authorList>
    </citation>
    <scope>NUCLEOTIDE SEQUENCE</scope>
</reference>
<dbReference type="Gene3D" id="3.30.160.60">
    <property type="entry name" value="Classic Zinc Finger"/>
    <property type="match status" value="1"/>
</dbReference>
<dbReference type="GO" id="GO:0005164">
    <property type="term" value="F:tumor necrosis factor receptor binding"/>
    <property type="evidence" value="ECO:0007669"/>
    <property type="project" value="TreeGrafter"/>
</dbReference>
<dbReference type="GO" id="GO:0061630">
    <property type="term" value="F:ubiquitin protein ligase activity"/>
    <property type="evidence" value="ECO:0007669"/>
    <property type="project" value="TreeGrafter"/>
</dbReference>
<dbReference type="PANTHER" id="PTHR36754">
    <property type="entry name" value="E3 UBIQUITIN-PROTEIN LIGASE TRIM37"/>
    <property type="match status" value="1"/>
</dbReference>
<dbReference type="CDD" id="cd16619">
    <property type="entry name" value="mRING-HC-C4C4_TRIM37_C-VIII"/>
    <property type="match status" value="1"/>
</dbReference>
<evidence type="ECO:0000313" key="8">
    <source>
        <dbReference type="Proteomes" id="UP001153636"/>
    </source>
</evidence>
<dbReference type="Gene3D" id="2.60.210.10">
    <property type="entry name" value="Apoptosis, Tumor Necrosis Factor Receptor Associated Protein 2, Chain A"/>
    <property type="match status" value="1"/>
</dbReference>
<dbReference type="SMART" id="SM00336">
    <property type="entry name" value="BBOX"/>
    <property type="match status" value="1"/>
</dbReference>
<dbReference type="InterPro" id="IPR013083">
    <property type="entry name" value="Znf_RING/FYVE/PHD"/>
</dbReference>
<dbReference type="GO" id="GO:0006513">
    <property type="term" value="P:protein monoubiquitination"/>
    <property type="evidence" value="ECO:0007669"/>
    <property type="project" value="TreeGrafter"/>
</dbReference>
<dbReference type="Pfam" id="PF00643">
    <property type="entry name" value="zf-B_box"/>
    <property type="match status" value="1"/>
</dbReference>
<proteinExistence type="predicted"/>
<dbReference type="CDD" id="cd19779">
    <property type="entry name" value="Bbox2_TRIM37_C-VIII"/>
    <property type="match status" value="1"/>
</dbReference>
<evidence type="ECO:0008006" key="9">
    <source>
        <dbReference type="Google" id="ProtNLM"/>
    </source>
</evidence>
<dbReference type="Pfam" id="PF22486">
    <property type="entry name" value="MATH_2"/>
    <property type="match status" value="1"/>
</dbReference>
<dbReference type="Gene3D" id="3.30.40.10">
    <property type="entry name" value="Zinc/RING finger domain, C3HC4 (zinc finger)"/>
    <property type="match status" value="1"/>
</dbReference>
<dbReference type="SUPFAM" id="SSF57845">
    <property type="entry name" value="B-box zinc-binding domain"/>
    <property type="match status" value="1"/>
</dbReference>
<feature type="region of interest" description="Disordered" evidence="3">
    <location>
        <begin position="537"/>
        <end position="557"/>
    </location>
</feature>
<dbReference type="OrthoDB" id="192247at2759"/>
<dbReference type="InterPro" id="IPR008974">
    <property type="entry name" value="TRAF-like"/>
</dbReference>
<dbReference type="GO" id="GO:0016235">
    <property type="term" value="C:aggresome"/>
    <property type="evidence" value="ECO:0007669"/>
    <property type="project" value="TreeGrafter"/>
</dbReference>
<organism evidence="7 8">
    <name type="scientific">Psylliodes chrysocephalus</name>
    <dbReference type="NCBI Taxonomy" id="3402493"/>
    <lineage>
        <taxon>Eukaryota</taxon>
        <taxon>Metazoa</taxon>
        <taxon>Ecdysozoa</taxon>
        <taxon>Arthropoda</taxon>
        <taxon>Hexapoda</taxon>
        <taxon>Insecta</taxon>
        <taxon>Pterygota</taxon>
        <taxon>Neoptera</taxon>
        <taxon>Endopterygota</taxon>
        <taxon>Coleoptera</taxon>
        <taxon>Polyphaga</taxon>
        <taxon>Cucujiformia</taxon>
        <taxon>Chrysomeloidea</taxon>
        <taxon>Chrysomelidae</taxon>
        <taxon>Galerucinae</taxon>
        <taxon>Alticini</taxon>
        <taxon>Psylliodes</taxon>
    </lineage>
</organism>
<feature type="domain" description="B box-type" evidence="5">
    <location>
        <begin position="94"/>
        <end position="136"/>
    </location>
</feature>
<evidence type="ECO:0000259" key="6">
    <source>
        <dbReference type="SMART" id="SM00502"/>
    </source>
</evidence>
<keyword evidence="2" id="KW-0175">Coiled coil</keyword>